<protein>
    <submittedName>
        <fullName evidence="2">Serine/threonine-protein kinase RsbW</fullName>
        <ecNumber evidence="2">2.7.11.1</ecNumber>
    </submittedName>
</protein>
<keyword evidence="3" id="KW-1185">Reference proteome</keyword>
<dbReference type="Gene3D" id="3.30.565.10">
    <property type="entry name" value="Histidine kinase-like ATPase, C-terminal domain"/>
    <property type="match status" value="1"/>
</dbReference>
<evidence type="ECO:0000313" key="2">
    <source>
        <dbReference type="EMBL" id="MBA8816351.1"/>
    </source>
</evidence>
<dbReference type="Proteomes" id="UP000526083">
    <property type="component" value="Unassembled WGS sequence"/>
</dbReference>
<dbReference type="InterPro" id="IPR036890">
    <property type="entry name" value="HATPase_C_sf"/>
</dbReference>
<feature type="domain" description="Histidine kinase/HSP90-like ATPase" evidence="1">
    <location>
        <begin position="20"/>
        <end position="132"/>
    </location>
</feature>
<keyword evidence="2" id="KW-0418">Kinase</keyword>
<evidence type="ECO:0000259" key="1">
    <source>
        <dbReference type="Pfam" id="PF13581"/>
    </source>
</evidence>
<dbReference type="EC" id="2.7.11.1" evidence="2"/>
<comment type="caution">
    <text evidence="2">The sequence shown here is derived from an EMBL/GenBank/DDBJ whole genome shotgun (WGS) entry which is preliminary data.</text>
</comment>
<keyword evidence="2" id="KW-0808">Transferase</keyword>
<proteinExistence type="predicted"/>
<dbReference type="SUPFAM" id="SSF55874">
    <property type="entry name" value="ATPase domain of HSP90 chaperone/DNA topoisomerase II/histidine kinase"/>
    <property type="match status" value="1"/>
</dbReference>
<dbReference type="Pfam" id="PF13581">
    <property type="entry name" value="HATPase_c_2"/>
    <property type="match status" value="1"/>
</dbReference>
<reference evidence="2 3" key="1">
    <citation type="submission" date="2020-07" db="EMBL/GenBank/DDBJ databases">
        <title>Sequencing the genomes of 1000 actinobacteria strains.</title>
        <authorList>
            <person name="Klenk H.-P."/>
        </authorList>
    </citation>
    <scope>NUCLEOTIDE SEQUENCE [LARGE SCALE GENOMIC DNA]</scope>
    <source>
        <strain evidence="2 3">DSM 27576</strain>
    </source>
</reference>
<dbReference type="GO" id="GO:0004674">
    <property type="term" value="F:protein serine/threonine kinase activity"/>
    <property type="evidence" value="ECO:0007669"/>
    <property type="project" value="UniProtKB-EC"/>
</dbReference>
<sequence>MNTPSQPSPAEHVAAIRCPPDSVEDAHNFVEAVWEEHPDVVATDRMAMELVLSELVSNIIQNNPKRDVLCDVVVTVDNLELRLRTSDTGIAMIAKAGAGVMPEDTAESGRGLALIEMVTRSMDYRREQDRNVWLAVIDRSS</sequence>
<dbReference type="InterPro" id="IPR003594">
    <property type="entry name" value="HATPase_dom"/>
</dbReference>
<name>A0A7W3JNY8_9MICO</name>
<evidence type="ECO:0000313" key="3">
    <source>
        <dbReference type="Proteomes" id="UP000526083"/>
    </source>
</evidence>
<gene>
    <name evidence="2" type="ORF">FHX48_001424</name>
</gene>
<organism evidence="2 3">
    <name type="scientific">Microbacterium halimionae</name>
    <dbReference type="NCBI Taxonomy" id="1526413"/>
    <lineage>
        <taxon>Bacteria</taxon>
        <taxon>Bacillati</taxon>
        <taxon>Actinomycetota</taxon>
        <taxon>Actinomycetes</taxon>
        <taxon>Micrococcales</taxon>
        <taxon>Microbacteriaceae</taxon>
        <taxon>Microbacterium</taxon>
    </lineage>
</organism>
<dbReference type="CDD" id="cd16936">
    <property type="entry name" value="HATPase_RsbW-like"/>
    <property type="match status" value="1"/>
</dbReference>
<accession>A0A7W3JNY8</accession>
<dbReference type="RefSeq" id="WP_167050114.1">
    <property type="nucleotide sequence ID" value="NZ_JAAOZB010000002.1"/>
</dbReference>
<dbReference type="EMBL" id="JACGWY010000002">
    <property type="protein sequence ID" value="MBA8816351.1"/>
    <property type="molecule type" value="Genomic_DNA"/>
</dbReference>
<dbReference type="AlphaFoldDB" id="A0A7W3JNY8"/>